<accession>A0A4Y2E3Y5</accession>
<feature type="non-terminal residue" evidence="1">
    <location>
        <position position="85"/>
    </location>
</feature>
<sequence>MSSAGRCLGTIKSMFSVRRGCPVMPEIPNFSDNGHHSAFFIFPGCSLLFDPDFLLDLVDIWSEYSNSFSTKFGSIWKDGKKMSSR</sequence>
<proteinExistence type="predicted"/>
<organism evidence="1 2">
    <name type="scientific">Araneus ventricosus</name>
    <name type="common">Orbweaver spider</name>
    <name type="synonym">Epeira ventricosa</name>
    <dbReference type="NCBI Taxonomy" id="182803"/>
    <lineage>
        <taxon>Eukaryota</taxon>
        <taxon>Metazoa</taxon>
        <taxon>Ecdysozoa</taxon>
        <taxon>Arthropoda</taxon>
        <taxon>Chelicerata</taxon>
        <taxon>Arachnida</taxon>
        <taxon>Araneae</taxon>
        <taxon>Araneomorphae</taxon>
        <taxon>Entelegynae</taxon>
        <taxon>Araneoidea</taxon>
        <taxon>Araneidae</taxon>
        <taxon>Araneus</taxon>
    </lineage>
</organism>
<gene>
    <name evidence="1" type="ORF">AVEN_100757_1</name>
</gene>
<evidence type="ECO:0000313" key="1">
    <source>
        <dbReference type="EMBL" id="GBM22545.1"/>
    </source>
</evidence>
<reference evidence="1 2" key="1">
    <citation type="journal article" date="2019" name="Sci. Rep.">
        <title>Orb-weaving spider Araneus ventricosus genome elucidates the spidroin gene catalogue.</title>
        <authorList>
            <person name="Kono N."/>
            <person name="Nakamura H."/>
            <person name="Ohtoshi R."/>
            <person name="Moran D.A.P."/>
            <person name="Shinohara A."/>
            <person name="Yoshida Y."/>
            <person name="Fujiwara M."/>
            <person name="Mori M."/>
            <person name="Tomita M."/>
            <person name="Arakawa K."/>
        </authorList>
    </citation>
    <scope>NUCLEOTIDE SEQUENCE [LARGE SCALE GENOMIC DNA]</scope>
</reference>
<dbReference type="AlphaFoldDB" id="A0A4Y2E3Y5"/>
<protein>
    <submittedName>
        <fullName evidence="1">Uncharacterized protein</fullName>
    </submittedName>
</protein>
<dbReference type="EMBL" id="BGPR01168578">
    <property type="protein sequence ID" value="GBM22545.1"/>
    <property type="molecule type" value="Genomic_DNA"/>
</dbReference>
<evidence type="ECO:0000313" key="2">
    <source>
        <dbReference type="Proteomes" id="UP000499080"/>
    </source>
</evidence>
<dbReference type="Proteomes" id="UP000499080">
    <property type="component" value="Unassembled WGS sequence"/>
</dbReference>
<comment type="caution">
    <text evidence="1">The sequence shown here is derived from an EMBL/GenBank/DDBJ whole genome shotgun (WGS) entry which is preliminary data.</text>
</comment>
<name>A0A4Y2E3Y5_ARAVE</name>
<keyword evidence="2" id="KW-1185">Reference proteome</keyword>